<evidence type="ECO:0000313" key="3">
    <source>
        <dbReference type="Proteomes" id="UP000620133"/>
    </source>
</evidence>
<name>A0A7U9TKB9_9MOLU</name>
<feature type="domain" description="Helix-turn-helix" evidence="1">
    <location>
        <begin position="9"/>
        <end position="56"/>
    </location>
</feature>
<dbReference type="NCBIfam" id="TIGR01764">
    <property type="entry name" value="excise"/>
    <property type="match status" value="1"/>
</dbReference>
<accession>A0A7U9TKB9</accession>
<sequence>MTKEDITHYTINEVAISLRVTPRTIYTYISIGKLNGVKIANKWRFSKKQIDDFLKQLSEVEYPRYVKK</sequence>
<dbReference type="Proteomes" id="UP000620133">
    <property type="component" value="Chromosome"/>
</dbReference>
<dbReference type="InterPro" id="IPR009061">
    <property type="entry name" value="DNA-bd_dom_put_sf"/>
</dbReference>
<protein>
    <recommendedName>
        <fullName evidence="1">Helix-turn-helix domain-containing protein</fullName>
    </recommendedName>
</protein>
<organism evidence="2 3">
    <name type="scientific">Mariniplasma anaerobium</name>
    <dbReference type="NCBI Taxonomy" id="2735436"/>
    <lineage>
        <taxon>Bacteria</taxon>
        <taxon>Bacillati</taxon>
        <taxon>Mycoplasmatota</taxon>
        <taxon>Mollicutes</taxon>
        <taxon>Acholeplasmatales</taxon>
        <taxon>Acholeplasmataceae</taxon>
        <taxon>Mariniplasma</taxon>
    </lineage>
</organism>
<reference evidence="2" key="1">
    <citation type="submission" date="2021-01" db="EMBL/GenBank/DDBJ databases">
        <title>Draft genome sequence of Acholeplasmataceae bacterium strain Mahy22.</title>
        <authorList>
            <person name="Watanabe M."/>
            <person name="Kojima H."/>
            <person name="Fukui M."/>
        </authorList>
    </citation>
    <scope>NUCLEOTIDE SEQUENCE</scope>
    <source>
        <strain evidence="2">Mahy22</strain>
    </source>
</reference>
<dbReference type="EMBL" id="AP024412">
    <property type="protein sequence ID" value="BCR36139.1"/>
    <property type="molecule type" value="Genomic_DNA"/>
</dbReference>
<dbReference type="AlphaFoldDB" id="A0A7U9TKB9"/>
<dbReference type="RefSeq" id="WP_176239602.1">
    <property type="nucleotide sequence ID" value="NZ_AP024412.1"/>
</dbReference>
<dbReference type="SUPFAM" id="SSF46955">
    <property type="entry name" value="Putative DNA-binding domain"/>
    <property type="match status" value="1"/>
</dbReference>
<dbReference type="KEGG" id="manr:MPAN_010320"/>
<keyword evidence="3" id="KW-1185">Reference proteome</keyword>
<dbReference type="InterPro" id="IPR010093">
    <property type="entry name" value="SinI_DNA-bd"/>
</dbReference>
<gene>
    <name evidence="2" type="ORF">MPAN_010320</name>
</gene>
<dbReference type="InterPro" id="IPR041657">
    <property type="entry name" value="HTH_17"/>
</dbReference>
<evidence type="ECO:0000313" key="2">
    <source>
        <dbReference type="EMBL" id="BCR36139.1"/>
    </source>
</evidence>
<proteinExistence type="predicted"/>
<evidence type="ECO:0000259" key="1">
    <source>
        <dbReference type="Pfam" id="PF12728"/>
    </source>
</evidence>
<dbReference type="GO" id="GO:0003677">
    <property type="term" value="F:DNA binding"/>
    <property type="evidence" value="ECO:0007669"/>
    <property type="project" value="InterPro"/>
</dbReference>
<dbReference type="Pfam" id="PF12728">
    <property type="entry name" value="HTH_17"/>
    <property type="match status" value="1"/>
</dbReference>